<feature type="transmembrane region" description="Helical" evidence="1">
    <location>
        <begin position="126"/>
        <end position="143"/>
    </location>
</feature>
<gene>
    <name evidence="2" type="ORF">A3207_05350</name>
</gene>
<feature type="transmembrane region" description="Helical" evidence="1">
    <location>
        <begin position="12"/>
        <end position="30"/>
    </location>
</feature>
<sequence>MNWKDIASSRSVKNILVPALFFAVITLIIFRNYFSGSFFVGTDAMGPPTDFSVMFNENSYFSAWRDMPSLGHIDFPSVILSSGYYLMEEVLHLSAATVFKIFVVGFFWLAGFAMYLCSYGITKNRLASVTAGIVYIFSQIYLSQITENHHLFIAGYAILPFLFLCFYKTITEHKSLYAALLPVFAFILGSIGSPHIVLITAVFLILFILVYTLLPLYRKHIELKNSAFLLFTGILAVAVLVMPMALSKFADGGMSTLSTVYTIEAAQQYSSYSLLYSFLLQSTENSFIHSEPSLDNWTILSGYGILGYILAFAVPIAAFYSLKIKKERRLLLSLAIPSLIFIVLACGPNSIFGSSFKILFDTVPLMDSIRVYSRLHLLTGFAYALMVGMLVTHADELRHSPTMLKGIWKKIRRDVLKPKVLAVALSVCIIFSSSAVLSGEIKSFNLPGVYAQPYEDLAGVDGNFRILNLPYAQVYYTPDQPRFDGYPSSQTPEVGMYSPYISGKMYAFGLETEDYWSFLGSAIYSESFGYKTISELLGGTADVRFIVVQVHTPEEEARLFASLQDLTVWKDYESGATIYENQDWLDRIHQAGDPLFTTGPRQYLIGLSGMGIADLAGLNILAGYPGGDVSDALESMGTIATPSLEDFVMEMEDWGGAMIMLSDLGSTHTTDGASTWIYDPSYYMGGYSAYPGVSTTGKHTLDISINADTDGTFSLWLDMIFGPGCGTVTVYVDGKEVAEIDTSGTFTHSAWTHVADLDVTKGSHKVTLSTHGDGKICLQRTLWIGADEYDAALSRATELLTKLADQTAFVLPVSSSSWDGVYLPWLGEDGYGIGSFYTNSFVVDGKPQEVKPGETITLGEIPQTAAGVPYTIELNAAPLDANSAVLVEVWENNSDMPIGTLVVSGADMQGAALTVVSSGGSLKITLKSVGQNTVYLDSLSVSLEHSYATHSIDLPYGGDFLIRVAGESAGTFSIDGEQVDLQRNGDYLEAVIHLEAGVHELRVDDMNFYGVSLLPAGFSVSDGSAGTIEFTHPTNTDYTIKTSSEDWMWMIVADSYSDLWVATLEDGTVLDHVATNSMANAYHVPPGEHTITLHYEGQETYNEMLLTYLLVVAGAAVVMFVVVRLMQNKKRGL</sequence>
<comment type="caution">
    <text evidence="2">The sequence shown here is derived from an EMBL/GenBank/DDBJ whole genome shotgun (WGS) entry which is preliminary data.</text>
</comment>
<dbReference type="RefSeq" id="WP_020447993.1">
    <property type="nucleotide sequence ID" value="NZ_LR698974.1"/>
</dbReference>
<feature type="transmembrane region" description="Helical" evidence="1">
    <location>
        <begin position="297"/>
        <end position="318"/>
    </location>
</feature>
<feature type="transmembrane region" description="Helical" evidence="1">
    <location>
        <begin position="1105"/>
        <end position="1126"/>
    </location>
</feature>
<feature type="transmembrane region" description="Helical" evidence="1">
    <location>
        <begin position="197"/>
        <end position="216"/>
    </location>
</feature>
<evidence type="ECO:0000313" key="2">
    <source>
        <dbReference type="EMBL" id="TQS84270.1"/>
    </source>
</evidence>
<protein>
    <recommendedName>
        <fullName evidence="4">Membrane protein 6-pyruvoyl-tetrahydropterin synthase-related domain-containing protein</fullName>
    </recommendedName>
</protein>
<feature type="transmembrane region" description="Helical" evidence="1">
    <location>
        <begin position="228"/>
        <end position="246"/>
    </location>
</feature>
<name>A0A8J8PGP6_9ARCH</name>
<keyword evidence="1" id="KW-0472">Membrane</keyword>
<evidence type="ECO:0000313" key="3">
    <source>
        <dbReference type="Proteomes" id="UP000752814"/>
    </source>
</evidence>
<dbReference type="Gene3D" id="2.60.120.260">
    <property type="entry name" value="Galactose-binding domain-like"/>
    <property type="match status" value="1"/>
</dbReference>
<keyword evidence="1" id="KW-0812">Transmembrane</keyword>
<feature type="transmembrane region" description="Helical" evidence="1">
    <location>
        <begin position="371"/>
        <end position="394"/>
    </location>
</feature>
<feature type="transmembrane region" description="Helical" evidence="1">
    <location>
        <begin position="90"/>
        <end position="114"/>
    </location>
</feature>
<dbReference type="EMBL" id="LVVT01000002">
    <property type="protein sequence ID" value="TQS84270.1"/>
    <property type="molecule type" value="Genomic_DNA"/>
</dbReference>
<dbReference type="AlphaFoldDB" id="A0A8J8PGP6"/>
<accession>A0A8J8PGP6</accession>
<reference evidence="2" key="1">
    <citation type="submission" date="2016-03" db="EMBL/GenBank/DDBJ databases">
        <authorList>
            <person name="Borrel G."/>
            <person name="Mccann A."/>
            <person name="O'Toole P.W."/>
        </authorList>
    </citation>
    <scope>NUCLEOTIDE SEQUENCE</scope>
    <source>
        <strain evidence="2">183</strain>
    </source>
</reference>
<evidence type="ECO:0008006" key="4">
    <source>
        <dbReference type="Google" id="ProtNLM"/>
    </source>
</evidence>
<feature type="transmembrane region" description="Helical" evidence="1">
    <location>
        <begin position="149"/>
        <end position="167"/>
    </location>
</feature>
<organism evidence="2 3">
    <name type="scientific">Candidatus Methanomassiliicoccus intestinalis</name>
    <dbReference type="NCBI Taxonomy" id="1406512"/>
    <lineage>
        <taxon>Archaea</taxon>
        <taxon>Methanobacteriati</taxon>
        <taxon>Thermoplasmatota</taxon>
        <taxon>Thermoplasmata</taxon>
        <taxon>Methanomassiliicoccales</taxon>
        <taxon>Methanomassiliicoccaceae</taxon>
        <taxon>Methanomassiliicoccus</taxon>
    </lineage>
</organism>
<feature type="transmembrane region" description="Helical" evidence="1">
    <location>
        <begin position="330"/>
        <end position="351"/>
    </location>
</feature>
<feature type="transmembrane region" description="Helical" evidence="1">
    <location>
        <begin position="415"/>
        <end position="437"/>
    </location>
</feature>
<proteinExistence type="predicted"/>
<feature type="transmembrane region" description="Helical" evidence="1">
    <location>
        <begin position="174"/>
        <end position="191"/>
    </location>
</feature>
<keyword evidence="1" id="KW-1133">Transmembrane helix</keyword>
<dbReference type="Proteomes" id="UP000752814">
    <property type="component" value="Unassembled WGS sequence"/>
</dbReference>
<evidence type="ECO:0000256" key="1">
    <source>
        <dbReference type="SAM" id="Phobius"/>
    </source>
</evidence>
<dbReference type="GeneID" id="41322498"/>